<dbReference type="EMBL" id="JXOJ01000002">
    <property type="protein sequence ID" value="KLK88144.1"/>
    <property type="molecule type" value="Genomic_DNA"/>
</dbReference>
<name>A0A0H1QZA4_9EURY</name>
<dbReference type="RefSeq" id="WP_048181304.1">
    <property type="nucleotide sequence ID" value="NZ_JXOJ01000002.1"/>
</dbReference>
<evidence type="ECO:0000313" key="3">
    <source>
        <dbReference type="Proteomes" id="UP000035301"/>
    </source>
</evidence>
<dbReference type="OrthoDB" id="106369at2157"/>
<keyword evidence="3" id="KW-1185">Reference proteome</keyword>
<dbReference type="PATRIC" id="fig|1550566.3.peg.761"/>
<sequence>MPQILELIREDHDLIRALFDELESNPETRDVRCITLRRELPGHMYAEEVTLYAHLRDRVPEEIRRSLDEHTEVRETLVRFERIPQRDDAWMPALADLRERVEAHFASEESEVFARAEEHLGRNDLFALSETFEREKVAAARYIAV</sequence>
<dbReference type="PANTHER" id="PTHR35585:SF1">
    <property type="entry name" value="HHE DOMAIN PROTEIN (AFU_ORTHOLOGUE AFUA_4G00730)"/>
    <property type="match status" value="1"/>
</dbReference>
<evidence type="ECO:0000313" key="2">
    <source>
        <dbReference type="EMBL" id="KLK88144.1"/>
    </source>
</evidence>
<accession>A0A0H1QZA4</accession>
<protein>
    <submittedName>
        <fullName evidence="2">Hemerythrin</fullName>
    </submittedName>
</protein>
<dbReference type="Gene3D" id="1.20.120.520">
    <property type="entry name" value="nmb1532 protein domain like"/>
    <property type="match status" value="1"/>
</dbReference>
<proteinExistence type="predicted"/>
<dbReference type="AlphaFoldDB" id="A0A0H1QZA4"/>
<organism evidence="2 3">
    <name type="scientific">Methanoculleus sediminis</name>
    <dbReference type="NCBI Taxonomy" id="1550566"/>
    <lineage>
        <taxon>Archaea</taxon>
        <taxon>Methanobacteriati</taxon>
        <taxon>Methanobacteriota</taxon>
        <taxon>Stenosarchaea group</taxon>
        <taxon>Methanomicrobia</taxon>
        <taxon>Methanomicrobiales</taxon>
        <taxon>Methanomicrobiaceae</taxon>
        <taxon>Methanoculleus</taxon>
    </lineage>
</organism>
<gene>
    <name evidence="2" type="ORF">SZ63_03525</name>
</gene>
<comment type="caution">
    <text evidence="2">The sequence shown here is derived from an EMBL/GenBank/DDBJ whole genome shotgun (WGS) entry which is preliminary data.</text>
</comment>
<dbReference type="PANTHER" id="PTHR35585">
    <property type="entry name" value="HHE DOMAIN PROTEIN (AFU_ORTHOLOGUE AFUA_4G00730)"/>
    <property type="match status" value="1"/>
</dbReference>
<dbReference type="Pfam" id="PF01814">
    <property type="entry name" value="Hemerythrin"/>
    <property type="match status" value="1"/>
</dbReference>
<dbReference type="Proteomes" id="UP000035301">
    <property type="component" value="Unassembled WGS sequence"/>
</dbReference>
<evidence type="ECO:0000259" key="1">
    <source>
        <dbReference type="Pfam" id="PF01814"/>
    </source>
</evidence>
<feature type="domain" description="Hemerythrin-like" evidence="1">
    <location>
        <begin position="4"/>
        <end position="115"/>
    </location>
</feature>
<dbReference type="STRING" id="1550566.SZ63_03525"/>
<dbReference type="InterPro" id="IPR012312">
    <property type="entry name" value="Hemerythrin-like"/>
</dbReference>
<reference evidence="2 3" key="1">
    <citation type="journal article" date="2015" name="Int. J. Syst. Evol. Microbiol.">
        <title>Methanoculleus sediminis sp. nov., a methanogen from sediments near a submarine mud volcano.</title>
        <authorList>
            <person name="Chen S.C."/>
            <person name="Chen M.F."/>
            <person name="Lai M.C."/>
            <person name="Weng C.Y."/>
            <person name="Wu S.Y."/>
            <person name="Lin S."/>
            <person name="Yang T.F."/>
            <person name="Chen P.C."/>
        </authorList>
    </citation>
    <scope>NUCLEOTIDE SEQUENCE [LARGE SCALE GENOMIC DNA]</scope>
    <source>
        <strain evidence="2 3">S3Fa</strain>
    </source>
</reference>